<keyword evidence="2" id="KW-1185">Reference proteome</keyword>
<comment type="caution">
    <text evidence="1">The sequence shown here is derived from an EMBL/GenBank/DDBJ whole genome shotgun (WGS) entry which is preliminary data.</text>
</comment>
<organism evidence="1 2">
    <name type="scientific">Gillisia mitskevichiae</name>
    <dbReference type="NCBI Taxonomy" id="270921"/>
    <lineage>
        <taxon>Bacteria</taxon>
        <taxon>Pseudomonadati</taxon>
        <taxon>Bacteroidota</taxon>
        <taxon>Flavobacteriia</taxon>
        <taxon>Flavobacteriales</taxon>
        <taxon>Flavobacteriaceae</taxon>
        <taxon>Gillisia</taxon>
    </lineage>
</organism>
<dbReference type="EMBL" id="RBLG01000001">
    <property type="protein sequence ID" value="RKS55391.1"/>
    <property type="molecule type" value="Genomic_DNA"/>
</dbReference>
<accession>A0A495PY49</accession>
<evidence type="ECO:0008006" key="3">
    <source>
        <dbReference type="Google" id="ProtNLM"/>
    </source>
</evidence>
<dbReference type="Proteomes" id="UP000276282">
    <property type="component" value="Unassembled WGS sequence"/>
</dbReference>
<dbReference type="Pfam" id="PF19852">
    <property type="entry name" value="DUF6327"/>
    <property type="match status" value="1"/>
</dbReference>
<evidence type="ECO:0000313" key="2">
    <source>
        <dbReference type="Proteomes" id="UP000276282"/>
    </source>
</evidence>
<dbReference type="InterPro" id="IPR046290">
    <property type="entry name" value="DUF6327"/>
</dbReference>
<protein>
    <recommendedName>
        <fullName evidence="3">Glutaminyl-tRNA synthetase</fullName>
    </recommendedName>
</protein>
<dbReference type="OrthoDB" id="1149272at2"/>
<gene>
    <name evidence="1" type="ORF">BC962_0353</name>
</gene>
<evidence type="ECO:0000313" key="1">
    <source>
        <dbReference type="EMBL" id="RKS55391.1"/>
    </source>
</evidence>
<reference evidence="1 2" key="1">
    <citation type="submission" date="2018-10" db="EMBL/GenBank/DDBJ databases">
        <title>Genomic Encyclopedia of Archaeal and Bacterial Type Strains, Phase II (KMG-II): from individual species to whole genera.</title>
        <authorList>
            <person name="Goeker M."/>
        </authorList>
    </citation>
    <scope>NUCLEOTIDE SEQUENCE [LARGE SCALE GENOMIC DNA]</scope>
    <source>
        <strain evidence="1 2">DSM 19839</strain>
    </source>
</reference>
<proteinExistence type="predicted"/>
<name>A0A495PY49_9FLAO</name>
<dbReference type="AlphaFoldDB" id="A0A495PY49"/>
<dbReference type="RefSeq" id="WP_121344215.1">
    <property type="nucleotide sequence ID" value="NZ_RBLG01000001.1"/>
</dbReference>
<sequence length="75" mass="8432">MKEYSSFEEIDRDLKILKLQNQIDKEEIRLSIEHTKESLSPISLIGGVIGSIAQKAFVLKAVSKIFGVKKVVTSR</sequence>